<dbReference type="Pfam" id="PF22725">
    <property type="entry name" value="GFO_IDH_MocA_C3"/>
    <property type="match status" value="1"/>
</dbReference>
<dbReference type="Pfam" id="PF01408">
    <property type="entry name" value="GFO_IDH_MocA"/>
    <property type="match status" value="1"/>
</dbReference>
<dbReference type="RefSeq" id="WP_200357762.1">
    <property type="nucleotide sequence ID" value="NZ_JAENIL010000050.1"/>
</dbReference>
<dbReference type="AlphaFoldDB" id="A0A934RXI2"/>
<dbReference type="InterPro" id="IPR050463">
    <property type="entry name" value="Gfo/Idh/MocA_oxidrdct_glycsds"/>
</dbReference>
<protein>
    <submittedName>
        <fullName evidence="4">Gfo/Idh/MocA family oxidoreductase</fullName>
    </submittedName>
</protein>
<reference evidence="4" key="1">
    <citation type="submission" date="2021-01" db="EMBL/GenBank/DDBJ databases">
        <title>Modified the classification status of verrucomicrobia.</title>
        <authorList>
            <person name="Feng X."/>
        </authorList>
    </citation>
    <scope>NUCLEOTIDE SEQUENCE</scope>
    <source>
        <strain evidence="4">KCTC 13126</strain>
    </source>
</reference>
<evidence type="ECO:0000256" key="1">
    <source>
        <dbReference type="ARBA" id="ARBA00023002"/>
    </source>
</evidence>
<dbReference type="PANTHER" id="PTHR43818">
    <property type="entry name" value="BCDNA.GH03377"/>
    <property type="match status" value="1"/>
</dbReference>
<proteinExistence type="predicted"/>
<dbReference type="SUPFAM" id="SSF51735">
    <property type="entry name" value="NAD(P)-binding Rossmann-fold domains"/>
    <property type="match status" value="1"/>
</dbReference>
<evidence type="ECO:0000259" key="3">
    <source>
        <dbReference type="Pfam" id="PF22725"/>
    </source>
</evidence>
<gene>
    <name evidence="4" type="ORF">JIN87_21880</name>
</gene>
<dbReference type="SUPFAM" id="SSF55347">
    <property type="entry name" value="Glyceraldehyde-3-phosphate dehydrogenase-like, C-terminal domain"/>
    <property type="match status" value="1"/>
</dbReference>
<dbReference type="InterPro" id="IPR036291">
    <property type="entry name" value="NAD(P)-bd_dom_sf"/>
</dbReference>
<keyword evidence="5" id="KW-1185">Reference proteome</keyword>
<dbReference type="GO" id="GO:0016491">
    <property type="term" value="F:oxidoreductase activity"/>
    <property type="evidence" value="ECO:0007669"/>
    <property type="project" value="UniProtKB-KW"/>
</dbReference>
<dbReference type="EMBL" id="JAENIL010000050">
    <property type="protein sequence ID" value="MBK1879550.1"/>
    <property type="molecule type" value="Genomic_DNA"/>
</dbReference>
<comment type="caution">
    <text evidence="4">The sequence shown here is derived from an EMBL/GenBank/DDBJ whole genome shotgun (WGS) entry which is preliminary data.</text>
</comment>
<keyword evidence="1" id="KW-0560">Oxidoreductase</keyword>
<dbReference type="Proteomes" id="UP000617628">
    <property type="component" value="Unassembled WGS sequence"/>
</dbReference>
<dbReference type="GO" id="GO:0000166">
    <property type="term" value="F:nucleotide binding"/>
    <property type="evidence" value="ECO:0007669"/>
    <property type="project" value="InterPro"/>
</dbReference>
<organism evidence="4 5">
    <name type="scientific">Pelagicoccus mobilis</name>
    <dbReference type="NCBI Taxonomy" id="415221"/>
    <lineage>
        <taxon>Bacteria</taxon>
        <taxon>Pseudomonadati</taxon>
        <taxon>Verrucomicrobiota</taxon>
        <taxon>Opitutia</taxon>
        <taxon>Puniceicoccales</taxon>
        <taxon>Pelagicoccaceae</taxon>
        <taxon>Pelagicoccus</taxon>
    </lineage>
</organism>
<dbReference type="InterPro" id="IPR000683">
    <property type="entry name" value="Gfo/Idh/MocA-like_OxRdtase_N"/>
</dbReference>
<accession>A0A934RXI2</accession>
<name>A0A934RXI2_9BACT</name>
<dbReference type="Gene3D" id="3.40.50.720">
    <property type="entry name" value="NAD(P)-binding Rossmann-like Domain"/>
    <property type="match status" value="1"/>
</dbReference>
<dbReference type="InterPro" id="IPR055170">
    <property type="entry name" value="GFO_IDH_MocA-like_dom"/>
</dbReference>
<feature type="domain" description="GFO/IDH/MocA-like oxidoreductase" evidence="3">
    <location>
        <begin position="135"/>
        <end position="267"/>
    </location>
</feature>
<sequence length="344" mass="37987">MEELRVGIIGAGTNTRLRHIPGFQAIEGVRVDVVCNRSEASSRSAAEAFDIPRIAERWEDVVADPEIDAICIGTWPYLHSEISIAALKAGKHVLTEARMAMNTAQGEAMVEASLDNSELVAQIVPSPFTLKWDATIRKILESGELGDLREVSFSKALGLNVDSEAPLNWRQNRALSGNNTLMLGIYYEVVQRWLGIEPDRLLASGAVFTKERHDAETDEQSEVEIPETIDVIAEYESGLRLNCRMTGLELGKGSDYYVLAGSKGTLRLDLNEGRLTKTLLGGEEELIEPEEEDTADWNVEADFVASIREQAPIRLTNFEDGLAYMRFTDAAIKSLAEDSAWVSL</sequence>
<feature type="domain" description="Gfo/Idh/MocA-like oxidoreductase N-terminal" evidence="2">
    <location>
        <begin position="4"/>
        <end position="114"/>
    </location>
</feature>
<dbReference type="PANTHER" id="PTHR43818:SF11">
    <property type="entry name" value="BCDNA.GH03377"/>
    <property type="match status" value="1"/>
</dbReference>
<dbReference type="Gene3D" id="3.30.360.10">
    <property type="entry name" value="Dihydrodipicolinate Reductase, domain 2"/>
    <property type="match status" value="1"/>
</dbReference>
<evidence type="ECO:0000259" key="2">
    <source>
        <dbReference type="Pfam" id="PF01408"/>
    </source>
</evidence>
<evidence type="ECO:0000313" key="5">
    <source>
        <dbReference type="Proteomes" id="UP000617628"/>
    </source>
</evidence>
<evidence type="ECO:0000313" key="4">
    <source>
        <dbReference type="EMBL" id="MBK1879550.1"/>
    </source>
</evidence>